<evidence type="ECO:0000313" key="2">
    <source>
        <dbReference type="Proteomes" id="UP000788993"/>
    </source>
</evidence>
<proteinExistence type="predicted"/>
<reference evidence="1" key="1">
    <citation type="journal article" date="2021" name="Open Biol.">
        <title>Shared evolutionary footprints suggest mitochondrial oxidative damage underlies multiple complex I losses in fungi.</title>
        <authorList>
            <person name="Schikora-Tamarit M.A."/>
            <person name="Marcet-Houben M."/>
            <person name="Nosek J."/>
            <person name="Gabaldon T."/>
        </authorList>
    </citation>
    <scope>NUCLEOTIDE SEQUENCE</scope>
    <source>
        <strain evidence="1">NCAIM Y.01608</strain>
    </source>
</reference>
<dbReference type="EMBL" id="JAEUBD010000013">
    <property type="protein sequence ID" value="KAH3678848.1"/>
    <property type="molecule type" value="Genomic_DNA"/>
</dbReference>
<dbReference type="AlphaFoldDB" id="A0A9P8PUZ6"/>
<reference evidence="1" key="2">
    <citation type="submission" date="2021-01" db="EMBL/GenBank/DDBJ databases">
        <authorList>
            <person name="Schikora-Tamarit M.A."/>
        </authorList>
    </citation>
    <scope>NUCLEOTIDE SEQUENCE</scope>
    <source>
        <strain evidence="1">NCAIM Y.01608</strain>
    </source>
</reference>
<dbReference type="Proteomes" id="UP000788993">
    <property type="component" value="Unassembled WGS sequence"/>
</dbReference>
<organism evidence="1 2">
    <name type="scientific">Ogataea polymorpha</name>
    <dbReference type="NCBI Taxonomy" id="460523"/>
    <lineage>
        <taxon>Eukaryota</taxon>
        <taxon>Fungi</taxon>
        <taxon>Dikarya</taxon>
        <taxon>Ascomycota</taxon>
        <taxon>Saccharomycotina</taxon>
        <taxon>Pichiomycetes</taxon>
        <taxon>Pichiales</taxon>
        <taxon>Pichiaceae</taxon>
        <taxon>Ogataea</taxon>
    </lineage>
</organism>
<sequence>MLVSFKNLLQFPIIVPIPKLDSVIVRRSQNVRSSGVDCNGPNVVRMSFKLSNAFTSIIVVNSNLKIVRTNDNPIFAGDEFPCSNRDIGNINCFDD</sequence>
<comment type="caution">
    <text evidence="1">The sequence shown here is derived from an EMBL/GenBank/DDBJ whole genome shotgun (WGS) entry which is preliminary data.</text>
</comment>
<protein>
    <submittedName>
        <fullName evidence="1">Uncharacterized protein</fullName>
    </submittedName>
</protein>
<gene>
    <name evidence="1" type="ORF">OGATHE_000117</name>
</gene>
<keyword evidence="2" id="KW-1185">Reference proteome</keyword>
<accession>A0A9P8PUZ6</accession>
<evidence type="ECO:0000313" key="1">
    <source>
        <dbReference type="EMBL" id="KAH3678848.1"/>
    </source>
</evidence>
<name>A0A9P8PUZ6_9ASCO</name>